<gene>
    <name evidence="2" type="primary">tssA</name>
    <name evidence="2" type="ORF">NX773_22345</name>
</gene>
<dbReference type="InterPro" id="IPR017740">
    <property type="entry name" value="TssA-like"/>
</dbReference>
<dbReference type="EMBL" id="JANUGV010000010">
    <property type="protein sequence ID" value="MCS0610906.1"/>
    <property type="molecule type" value="Genomic_DNA"/>
</dbReference>
<dbReference type="NCBIfam" id="TIGR03363">
    <property type="entry name" value="VI_chp_8"/>
    <property type="match status" value="1"/>
</dbReference>
<dbReference type="InterPro" id="IPR010657">
    <property type="entry name" value="ImpA_N"/>
</dbReference>
<name>A0ABT2BR79_9BURK</name>
<dbReference type="Proteomes" id="UP001205861">
    <property type="component" value="Unassembled WGS sequence"/>
</dbReference>
<dbReference type="RefSeq" id="WP_258858439.1">
    <property type="nucleotide sequence ID" value="NZ_JANUGV010000010.1"/>
</dbReference>
<dbReference type="PANTHER" id="PTHR37951">
    <property type="entry name" value="CYTOPLASMIC PROTEIN-RELATED"/>
    <property type="match status" value="1"/>
</dbReference>
<evidence type="ECO:0000313" key="2">
    <source>
        <dbReference type="EMBL" id="MCS0610906.1"/>
    </source>
</evidence>
<evidence type="ECO:0000259" key="1">
    <source>
        <dbReference type="Pfam" id="PF06812"/>
    </source>
</evidence>
<comment type="caution">
    <text evidence="2">The sequence shown here is derived from an EMBL/GenBank/DDBJ whole genome shotgun (WGS) entry which is preliminary data.</text>
</comment>
<evidence type="ECO:0000313" key="3">
    <source>
        <dbReference type="Proteomes" id="UP001205861"/>
    </source>
</evidence>
<dbReference type="PANTHER" id="PTHR37951:SF1">
    <property type="entry name" value="TYPE VI SECRETION SYSTEM COMPONENT TSSA1"/>
    <property type="match status" value="1"/>
</dbReference>
<reference evidence="2 3" key="1">
    <citation type="submission" date="2022-08" db="EMBL/GenBank/DDBJ databases">
        <title>Reclassification of Massilia species as members of the genera Telluria, Duganella, Pseudoduganella, Mokoshia gen. nov. and Zemynaea gen. nov. using orthogonal and non-orthogonal genome-based approaches.</title>
        <authorList>
            <person name="Bowman J.P."/>
        </authorList>
    </citation>
    <scope>NUCLEOTIDE SEQUENCE [LARGE SCALE GENOMIC DNA]</scope>
    <source>
        <strain evidence="2 3">JCM 31607</strain>
    </source>
</reference>
<sequence>MLNIEQLLAPISEAQPCGENLAFSPELDAIANARRADDPTLEQGAWVTTLKEADWKFVAKRCAELIEKRSKDLQLAVWLAEASAKTSGLRGLADSLLLIGALCERYWDDVYPLPDEGGFDQRIGNLHWIATRAPQMILEIPITEGPAGHSMKDFELARSHAGEQGEELEAARRRSSRAFYQQLMLDCDHCAAALADLERVVDDRVGQEGPSLSSAKAALQSLIHFVTPAAREAGALPEAAPDAPVEAADGPAPRAISSGPIQNRAQALAQLRIVAEYFRRTEPHSPVAYLAEKAANWGEQPLHLWLRAVIKDDAALARLDELLGVER</sequence>
<keyword evidence="3" id="KW-1185">Reference proteome</keyword>
<organism evidence="2 3">
    <name type="scientific">Massilia solisilvae</name>
    <dbReference type="NCBI Taxonomy" id="1811225"/>
    <lineage>
        <taxon>Bacteria</taxon>
        <taxon>Pseudomonadati</taxon>
        <taxon>Pseudomonadota</taxon>
        <taxon>Betaproteobacteria</taxon>
        <taxon>Burkholderiales</taxon>
        <taxon>Oxalobacteraceae</taxon>
        <taxon>Telluria group</taxon>
        <taxon>Massilia</taxon>
    </lineage>
</organism>
<proteinExistence type="predicted"/>
<accession>A0ABT2BR79</accession>
<feature type="domain" description="ImpA N-terminal" evidence="1">
    <location>
        <begin position="8"/>
        <end position="130"/>
    </location>
</feature>
<dbReference type="Pfam" id="PF06812">
    <property type="entry name" value="ImpA_N"/>
    <property type="match status" value="1"/>
</dbReference>
<protein>
    <submittedName>
        <fullName evidence="2">Type VI secretion system protein TssA</fullName>
    </submittedName>
</protein>